<evidence type="ECO:0000313" key="2">
    <source>
        <dbReference type="Proteomes" id="UP001056120"/>
    </source>
</evidence>
<dbReference type="EMBL" id="CM042038">
    <property type="protein sequence ID" value="KAI3732112.1"/>
    <property type="molecule type" value="Genomic_DNA"/>
</dbReference>
<proteinExistence type="predicted"/>
<reference evidence="1 2" key="2">
    <citation type="journal article" date="2022" name="Mol. Ecol. Resour.">
        <title>The genomes of chicory, endive, great burdock and yacon provide insights into Asteraceae paleo-polyploidization history and plant inulin production.</title>
        <authorList>
            <person name="Fan W."/>
            <person name="Wang S."/>
            <person name="Wang H."/>
            <person name="Wang A."/>
            <person name="Jiang F."/>
            <person name="Liu H."/>
            <person name="Zhao H."/>
            <person name="Xu D."/>
            <person name="Zhang Y."/>
        </authorList>
    </citation>
    <scope>NUCLEOTIDE SEQUENCE [LARGE SCALE GENOMIC DNA]</scope>
    <source>
        <strain evidence="2">cv. Yunnan</strain>
        <tissue evidence="1">Leaves</tissue>
    </source>
</reference>
<name>A0ACB9CCX3_9ASTR</name>
<reference evidence="2" key="1">
    <citation type="journal article" date="2022" name="Mol. Ecol. Resour.">
        <title>The genomes of chicory, endive, great burdock and yacon provide insights into Asteraceae palaeo-polyploidization history and plant inulin production.</title>
        <authorList>
            <person name="Fan W."/>
            <person name="Wang S."/>
            <person name="Wang H."/>
            <person name="Wang A."/>
            <person name="Jiang F."/>
            <person name="Liu H."/>
            <person name="Zhao H."/>
            <person name="Xu D."/>
            <person name="Zhang Y."/>
        </authorList>
    </citation>
    <scope>NUCLEOTIDE SEQUENCE [LARGE SCALE GENOMIC DNA]</scope>
    <source>
        <strain evidence="2">cv. Yunnan</strain>
    </source>
</reference>
<sequence length="376" mass="42823">MSCILKKTCAMEISVLPYDLIFKILLLLPAKDLLRLSLVCKAWHRLINSPNFVDAHMGRCEPVLTFVKHLSESRPNAFSIDANNGPFTLFEPSSSTKRNRHIYLMEFKDKTSKICDLNMCGFGDILAACDGLLLATNKSGTLLVLNPTTRKLLSVKPGTMVPPRDESYGFVFSHHTREYKVVHLLRDDSGHIDSEILSLKTMLWKGCTVPSFGLFRDFNHKPVAASGVLYWLPGDHDVNHFVSMDIHDETFVRKTLPVNSTGLNDRLMENRGLLNFVAQMTVYRIQVWTLKTDECAGQWVKRYTVNVDYDITGLVPVFMTRNGRYMIFKLLKEAVYEYDVEEEEMEKVSVDGNLSFKMAFPHLNSLVSLENSAPLW</sequence>
<dbReference type="Proteomes" id="UP001056120">
    <property type="component" value="Linkage Group LG21"/>
</dbReference>
<keyword evidence="2" id="KW-1185">Reference proteome</keyword>
<evidence type="ECO:0000313" key="1">
    <source>
        <dbReference type="EMBL" id="KAI3732112.1"/>
    </source>
</evidence>
<organism evidence="1 2">
    <name type="scientific">Smallanthus sonchifolius</name>
    <dbReference type="NCBI Taxonomy" id="185202"/>
    <lineage>
        <taxon>Eukaryota</taxon>
        <taxon>Viridiplantae</taxon>
        <taxon>Streptophyta</taxon>
        <taxon>Embryophyta</taxon>
        <taxon>Tracheophyta</taxon>
        <taxon>Spermatophyta</taxon>
        <taxon>Magnoliopsida</taxon>
        <taxon>eudicotyledons</taxon>
        <taxon>Gunneridae</taxon>
        <taxon>Pentapetalae</taxon>
        <taxon>asterids</taxon>
        <taxon>campanulids</taxon>
        <taxon>Asterales</taxon>
        <taxon>Asteraceae</taxon>
        <taxon>Asteroideae</taxon>
        <taxon>Heliantheae alliance</taxon>
        <taxon>Millerieae</taxon>
        <taxon>Smallanthus</taxon>
    </lineage>
</organism>
<protein>
    <submittedName>
        <fullName evidence="1">Uncharacterized protein</fullName>
    </submittedName>
</protein>
<gene>
    <name evidence="1" type="ORF">L1987_63309</name>
</gene>
<comment type="caution">
    <text evidence="1">The sequence shown here is derived from an EMBL/GenBank/DDBJ whole genome shotgun (WGS) entry which is preliminary data.</text>
</comment>
<accession>A0ACB9CCX3</accession>